<reference evidence="2 3" key="1">
    <citation type="journal article" date="2019" name="Int. J. Syst. Evol. Microbiol.">
        <title>The Global Catalogue of Microorganisms (GCM) 10K type strain sequencing project: providing services to taxonomists for standard genome sequencing and annotation.</title>
        <authorList>
            <consortium name="The Broad Institute Genomics Platform"/>
            <consortium name="The Broad Institute Genome Sequencing Center for Infectious Disease"/>
            <person name="Wu L."/>
            <person name="Ma J."/>
        </authorList>
    </citation>
    <scope>NUCLEOTIDE SEQUENCE [LARGE SCALE GENOMIC DNA]</scope>
    <source>
        <strain evidence="2 3">JCM 3106</strain>
    </source>
</reference>
<evidence type="ECO:0000313" key="2">
    <source>
        <dbReference type="EMBL" id="GAA2988134.1"/>
    </source>
</evidence>
<keyword evidence="3" id="KW-1185">Reference proteome</keyword>
<feature type="compositionally biased region" description="Gly residues" evidence="1">
    <location>
        <begin position="51"/>
        <end position="61"/>
    </location>
</feature>
<organism evidence="2 3">
    <name type="scientific">Streptosporangium longisporum</name>
    <dbReference type="NCBI Taxonomy" id="46187"/>
    <lineage>
        <taxon>Bacteria</taxon>
        <taxon>Bacillati</taxon>
        <taxon>Actinomycetota</taxon>
        <taxon>Actinomycetes</taxon>
        <taxon>Streptosporangiales</taxon>
        <taxon>Streptosporangiaceae</taxon>
        <taxon>Streptosporangium</taxon>
    </lineage>
</organism>
<evidence type="ECO:0000256" key="1">
    <source>
        <dbReference type="SAM" id="MobiDB-lite"/>
    </source>
</evidence>
<comment type="caution">
    <text evidence="2">The sequence shown here is derived from an EMBL/GenBank/DDBJ whole genome shotgun (WGS) entry which is preliminary data.</text>
</comment>
<name>A0ABN3XQT2_9ACTN</name>
<feature type="compositionally biased region" description="Low complexity" evidence="1">
    <location>
        <begin position="37"/>
        <end position="50"/>
    </location>
</feature>
<evidence type="ECO:0000313" key="3">
    <source>
        <dbReference type="Proteomes" id="UP001499930"/>
    </source>
</evidence>
<dbReference type="Proteomes" id="UP001499930">
    <property type="component" value="Unassembled WGS sequence"/>
</dbReference>
<protein>
    <submittedName>
        <fullName evidence="2">Uncharacterized protein</fullName>
    </submittedName>
</protein>
<dbReference type="EMBL" id="BAAAWD010000002">
    <property type="protein sequence ID" value="GAA2988134.1"/>
    <property type="molecule type" value="Genomic_DNA"/>
</dbReference>
<accession>A0ABN3XQT2</accession>
<sequence length="61" mass="6439">MNDVRVAPATAAVRREWPPYWREEAAADGWQTLRLTGPEAGGEAVEPGPAGELGHGAAEGR</sequence>
<feature type="region of interest" description="Disordered" evidence="1">
    <location>
        <begin position="37"/>
        <end position="61"/>
    </location>
</feature>
<proteinExistence type="predicted"/>
<gene>
    <name evidence="2" type="ORF">GCM10017559_05000</name>
</gene>